<evidence type="ECO:0000313" key="2">
    <source>
        <dbReference type="EMBL" id="KKW28447.1"/>
    </source>
</evidence>
<reference evidence="2 3" key="1">
    <citation type="journal article" date="2015" name="Nature">
        <title>rRNA introns, odd ribosomes, and small enigmatic genomes across a large radiation of phyla.</title>
        <authorList>
            <person name="Brown C.T."/>
            <person name="Hug L.A."/>
            <person name="Thomas B.C."/>
            <person name="Sharon I."/>
            <person name="Castelle C.J."/>
            <person name="Singh A."/>
            <person name="Wilkins M.J."/>
            <person name="Williams K.H."/>
            <person name="Banfield J.F."/>
        </authorList>
    </citation>
    <scope>NUCLEOTIDE SEQUENCE [LARGE SCALE GENOMIC DNA]</scope>
</reference>
<dbReference type="Proteomes" id="UP000034846">
    <property type="component" value="Unassembled WGS sequence"/>
</dbReference>
<organism evidence="2 3">
    <name type="scientific">Candidatus Uhrbacteria bacterium GW2011_GWD2_52_7</name>
    <dbReference type="NCBI Taxonomy" id="1618989"/>
    <lineage>
        <taxon>Bacteria</taxon>
        <taxon>Candidatus Uhriibacteriota</taxon>
    </lineage>
</organism>
<protein>
    <submittedName>
        <fullName evidence="2">Uncharacterized protein</fullName>
    </submittedName>
</protein>
<evidence type="ECO:0000313" key="3">
    <source>
        <dbReference type="Proteomes" id="UP000034846"/>
    </source>
</evidence>
<feature type="region of interest" description="Disordered" evidence="1">
    <location>
        <begin position="158"/>
        <end position="187"/>
    </location>
</feature>
<dbReference type="AlphaFoldDB" id="A0A0G1ZK73"/>
<name>A0A0G1ZK73_9BACT</name>
<sequence length="187" mass="20487">MTMMGIFAALSGCCDPTIEECAKIYDPGTCPDDSLIGTWQTDGFVGTPVDDGTGYGSSLSECMSLDYNFALSFNGFYDGGYATQIWGGVESTGTMEGKNKYTDASFTNMDASYFVSFMSQSGWAQVLCDETDVDTWTCDWENDYSGVEFAFQFYLRRPSTPPPSTTPSSATTSPRRIPAPWPRTTRT</sequence>
<evidence type="ECO:0000256" key="1">
    <source>
        <dbReference type="SAM" id="MobiDB-lite"/>
    </source>
</evidence>
<gene>
    <name evidence="2" type="ORF">UY72_C0072G0007</name>
</gene>
<proteinExistence type="predicted"/>
<dbReference type="EMBL" id="LCRD01000072">
    <property type="protein sequence ID" value="KKW28447.1"/>
    <property type="molecule type" value="Genomic_DNA"/>
</dbReference>
<feature type="compositionally biased region" description="Low complexity" evidence="1">
    <location>
        <begin position="166"/>
        <end position="176"/>
    </location>
</feature>
<comment type="caution">
    <text evidence="2">The sequence shown here is derived from an EMBL/GenBank/DDBJ whole genome shotgun (WGS) entry which is preliminary data.</text>
</comment>
<accession>A0A0G1ZK73</accession>